<evidence type="ECO:0000256" key="2">
    <source>
        <dbReference type="SAM" id="Coils"/>
    </source>
</evidence>
<keyword evidence="2" id="KW-0175">Coiled coil</keyword>
<dbReference type="Gene3D" id="3.30.2400.10">
    <property type="entry name" value="Major capsid protein gp5"/>
    <property type="match status" value="1"/>
</dbReference>
<comment type="subcellular location">
    <subcellularLocation>
        <location evidence="1">Virion</location>
    </subcellularLocation>
</comment>
<dbReference type="HOGENOM" id="CLU_688604_0_0_7"/>
<reference evidence="4 5" key="1">
    <citation type="journal article" date="2010" name="Stand. Genomic Sci.">
        <title>Complete genome sequence of Desulfarculus baarsii type strain (2st14).</title>
        <authorList>
            <person name="Sun H."/>
            <person name="Spring S."/>
            <person name="Lapidus A."/>
            <person name="Davenport K."/>
            <person name="Del Rio T.G."/>
            <person name="Tice H."/>
            <person name="Nolan M."/>
            <person name="Copeland A."/>
            <person name="Cheng J.F."/>
            <person name="Lucas S."/>
            <person name="Tapia R."/>
            <person name="Goodwin L."/>
            <person name="Pitluck S."/>
            <person name="Ivanova N."/>
            <person name="Pagani I."/>
            <person name="Mavromatis K."/>
            <person name="Ovchinnikova G."/>
            <person name="Pati A."/>
            <person name="Chen A."/>
            <person name="Palaniappan K."/>
            <person name="Hauser L."/>
            <person name="Chang Y.J."/>
            <person name="Jeffries C.D."/>
            <person name="Detter J.C."/>
            <person name="Han C."/>
            <person name="Rohde M."/>
            <person name="Brambilla E."/>
            <person name="Goker M."/>
            <person name="Woyke T."/>
            <person name="Bristow J."/>
            <person name="Eisen J.A."/>
            <person name="Markowitz V."/>
            <person name="Hugenholtz P."/>
            <person name="Kyrpides N.C."/>
            <person name="Klenk H.P."/>
            <person name="Land M."/>
        </authorList>
    </citation>
    <scope>NUCLEOTIDE SEQUENCE [LARGE SCALE GENOMIC DNA]</scope>
    <source>
        <strain evidence="5">ATCC 33931 / DSM 2075 / LMG 7858 / VKM B-1802 / 2st14</strain>
    </source>
</reference>
<evidence type="ECO:0000256" key="1">
    <source>
        <dbReference type="ARBA" id="ARBA00004328"/>
    </source>
</evidence>
<dbReference type="NCBIfam" id="TIGR01554">
    <property type="entry name" value="major_cap_HK97"/>
    <property type="match status" value="1"/>
</dbReference>
<name>E1QHP0_DESB2</name>
<dbReference type="AlphaFoldDB" id="E1QHP0"/>
<feature type="domain" description="Phage capsid-like C-terminal" evidence="3">
    <location>
        <begin position="156"/>
        <end position="424"/>
    </location>
</feature>
<sequence>MSFKIHELREKRAALVAEMRSLTERPEGQGGDLSDGQERRFAEAKAEVAALERQIERQAFLDEADRRAAGVPVAGGDDRLAVECRRVSVLDAIALACDLPGRDVGRIRELQPELAKRAGLPIQGVALPLESMQERRTITTAAPEAGAGGHLIGTDHRPDQFVDLLRDANPLTRLGVRNVQGLVGDVAIPRQIGAATAYWVGEGETITPSDLAFGQIRMSPKIVAAMAGWSRSMVLQATPDIDAIARRDLADRLGRALAMATIKGGGANEPTGVIGTSGLGTVDISGGLTWAKVLEFVEKIELANASAGGWLTTPSMVKALRSAPKEVDGSDVAVSADYLMDGPAALAGYPLVSSNLAPATLGSGGNEHALLFGDWSDVLIGSWGVLDILANPYATGAYEKGLILVRAMLHCDVAIRHAESFVLGRLAVGA</sequence>
<feature type="coiled-coil region" evidence="2">
    <location>
        <begin position="5"/>
        <end position="54"/>
    </location>
</feature>
<dbReference type="KEGG" id="dbr:Deba_1715"/>
<dbReference type="eggNOG" id="COG4653">
    <property type="taxonomic scope" value="Bacteria"/>
</dbReference>
<protein>
    <submittedName>
        <fullName evidence="4">Major capsid protein HK97</fullName>
    </submittedName>
</protein>
<keyword evidence="5" id="KW-1185">Reference proteome</keyword>
<dbReference type="InterPro" id="IPR024455">
    <property type="entry name" value="Phage_capsid"/>
</dbReference>
<dbReference type="RefSeq" id="WP_013258536.1">
    <property type="nucleotide sequence ID" value="NC_014365.1"/>
</dbReference>
<dbReference type="OrthoDB" id="9806592at2"/>
<dbReference type="EMBL" id="CP002085">
    <property type="protein sequence ID" value="ADK85083.1"/>
    <property type="molecule type" value="Genomic_DNA"/>
</dbReference>
<dbReference type="STRING" id="644282.Deba_1715"/>
<dbReference type="Proteomes" id="UP000009047">
    <property type="component" value="Chromosome"/>
</dbReference>
<dbReference type="Pfam" id="PF05065">
    <property type="entry name" value="Phage_capsid"/>
    <property type="match status" value="1"/>
</dbReference>
<gene>
    <name evidence="4" type="ordered locus">Deba_1715</name>
</gene>
<organism evidence="4 5">
    <name type="scientific">Desulfarculus baarsii (strain ATCC 33931 / DSM 2075 / LMG 7858 / VKM B-1802 / 2st14)</name>
    <dbReference type="NCBI Taxonomy" id="644282"/>
    <lineage>
        <taxon>Bacteria</taxon>
        <taxon>Pseudomonadati</taxon>
        <taxon>Thermodesulfobacteriota</taxon>
        <taxon>Desulfarculia</taxon>
        <taxon>Desulfarculales</taxon>
        <taxon>Desulfarculaceae</taxon>
        <taxon>Desulfarculus</taxon>
    </lineage>
</organism>
<evidence type="ECO:0000313" key="4">
    <source>
        <dbReference type="EMBL" id="ADK85083.1"/>
    </source>
</evidence>
<evidence type="ECO:0000259" key="3">
    <source>
        <dbReference type="Pfam" id="PF05065"/>
    </source>
</evidence>
<proteinExistence type="predicted"/>
<dbReference type="InterPro" id="IPR054612">
    <property type="entry name" value="Phage_capsid-like_C"/>
</dbReference>
<dbReference type="SUPFAM" id="SSF56563">
    <property type="entry name" value="Major capsid protein gp5"/>
    <property type="match status" value="1"/>
</dbReference>
<evidence type="ECO:0000313" key="5">
    <source>
        <dbReference type="Proteomes" id="UP000009047"/>
    </source>
</evidence>
<accession>E1QHP0</accession>